<dbReference type="Proteomes" id="UP000255192">
    <property type="component" value="Unassembled WGS sequence"/>
</dbReference>
<reference evidence="2 3" key="1">
    <citation type="submission" date="2018-06" db="EMBL/GenBank/DDBJ databases">
        <authorList>
            <consortium name="Pathogen Informatics"/>
            <person name="Doyle S."/>
        </authorList>
    </citation>
    <scope>NUCLEOTIDE SEQUENCE [LARGE SCALE GENOMIC DNA]</scope>
    <source>
        <strain evidence="2 3">NCTC204</strain>
    </source>
</reference>
<organism evidence="2 3">
    <name type="scientific">Klebsiella pneumoniae</name>
    <dbReference type="NCBI Taxonomy" id="573"/>
    <lineage>
        <taxon>Bacteria</taxon>
        <taxon>Pseudomonadati</taxon>
        <taxon>Pseudomonadota</taxon>
        <taxon>Gammaproteobacteria</taxon>
        <taxon>Enterobacterales</taxon>
        <taxon>Enterobacteriaceae</taxon>
        <taxon>Klebsiella/Raoultella group</taxon>
        <taxon>Klebsiella</taxon>
        <taxon>Klebsiella pneumoniae complex</taxon>
    </lineage>
</organism>
<dbReference type="EMBL" id="UGMD01000002">
    <property type="protein sequence ID" value="STV29517.1"/>
    <property type="molecule type" value="Genomic_DNA"/>
</dbReference>
<evidence type="ECO:0000313" key="3">
    <source>
        <dbReference type="Proteomes" id="UP000255192"/>
    </source>
</evidence>
<feature type="region of interest" description="Disordered" evidence="1">
    <location>
        <begin position="45"/>
        <end position="71"/>
    </location>
</feature>
<feature type="compositionally biased region" description="Basic and acidic residues" evidence="1">
    <location>
        <begin position="55"/>
        <end position="71"/>
    </location>
</feature>
<protein>
    <submittedName>
        <fullName evidence="2">PTS system cellobiose/salicin/arbutin-specific transporter subunit IIBC</fullName>
    </submittedName>
</protein>
<sequence length="71" mass="7878">MVKRQTIALLAAEEEVPLVLTARQQALVDAVANRMLQRNAIPYRLSANRARRPGRGPDRAEAADRDGQNAR</sequence>
<dbReference type="AlphaFoldDB" id="A0A378B4J4"/>
<evidence type="ECO:0000256" key="1">
    <source>
        <dbReference type="SAM" id="MobiDB-lite"/>
    </source>
</evidence>
<evidence type="ECO:0000313" key="2">
    <source>
        <dbReference type="EMBL" id="STV29517.1"/>
    </source>
</evidence>
<proteinExistence type="predicted"/>
<gene>
    <name evidence="2" type="ORF">NCTC204_05314</name>
</gene>
<name>A0A378B4J4_KLEPN</name>
<accession>A0A378B4J4</accession>